<evidence type="ECO:0000313" key="3">
    <source>
        <dbReference type="Proteomes" id="UP000570595"/>
    </source>
</evidence>
<feature type="compositionally biased region" description="Acidic residues" evidence="1">
    <location>
        <begin position="86"/>
        <end position="104"/>
    </location>
</feature>
<evidence type="ECO:0000313" key="2">
    <source>
        <dbReference type="EMBL" id="KAF4663407.1"/>
    </source>
</evidence>
<dbReference type="AlphaFoldDB" id="A0A7J6LVY3"/>
<dbReference type="InterPro" id="IPR016024">
    <property type="entry name" value="ARM-type_fold"/>
</dbReference>
<name>A0A7J6LVY3_PEROL</name>
<dbReference type="EMBL" id="JABAHT010000143">
    <property type="protein sequence ID" value="KAF4663407.1"/>
    <property type="molecule type" value="Genomic_DNA"/>
</dbReference>
<reference evidence="2 3" key="1">
    <citation type="submission" date="2020-04" db="EMBL/GenBank/DDBJ databases">
        <title>Perkinsus olseni comparative genomics.</title>
        <authorList>
            <person name="Bogema D.R."/>
        </authorList>
    </citation>
    <scope>NUCLEOTIDE SEQUENCE [LARGE SCALE GENOMIC DNA]</scope>
    <source>
        <strain evidence="2">ATCC PRA-179</strain>
    </source>
</reference>
<evidence type="ECO:0000256" key="1">
    <source>
        <dbReference type="SAM" id="MobiDB-lite"/>
    </source>
</evidence>
<sequence length="1037" mass="111603">MNRHFVAIGDVAIDHISAQTDVMPDHLFVRWTGIEEGPLPSEDQDGEEGPPTPDTPPASEVGSDDKDDEEGDGGSTCEERGIIPEGAEDVPTDEPESDSDEEDEATLKAIEEQLEAVRSASVQLHLRRSAQPRATRATARCRSISWGPPEIIQGEDGQMMTTGGVVLSSKLMEQVGSCPPPVTPTATSAEVATDGRRRNAPTEENFDVGEAALANRVDNGVQSILNPAAPLPSPVADDADLGDLLAERHVTQQDLLNRLGTRSMLQSTAATTPGTAADTPEEYEPLFGPPNGVIHGLYRNGMLHETPGRTPDLLSGAITPEDLDLLQDHEPRGVLPDLSELFRDSVPSPRGLEDPPPEVNNGGVVHDGVTMSDGREATSDSMILEITAATDRLSSALTRKILAYCEEHPSESRGLLDALVSHHHYTVIDRLCTRGGASEVAEACAGTGAILRLSPHNTRKCIENYLLGDSDHKPLLSLVGVPFVDLAKAQPSTADYFLGSVWQQHPLTPEQAVALVGYGGPDVFLAPLGRLWAGPLLPVTNTMAIAVAVVTLLRYRPGSLDHEISQSLLDGVHNRLGNVDPDQRAMAMALMEVVARKVWASDARVFPQGPDSDEGAESWRLVWRAGMGEEPTTARASGVKQPVKTPPGPSMQREDAEVRKAHLKSRLVEALSTFQPLPALESATRSSVARGDGQGAWLASCDAKLAAPPTNEPPAAVDGELPSNVTLGNLVIARASNHEGPLEERLRIESAVAGLPEAIRNASAAELCRVGPTTIYNLIMHSRGDDADTLQATTARHLAGQIVAKDCLRNADESRCLRYVLQCIEKADWAVGTRAEALKVLVEASAILAGREPKDGVDQGPQRIARPATRTRRRLGLRELQESGHKSNRWSQGRGGLDSASTTENHFVAQWMPLFLHPVLAYTQSKRCRDQPVLLAECLRASGQLLQAAGVSARSAPQRSQVVDEVLDVVANSCSHKDATVRKACMMLCTCVLPLIDPSELSDEHSSFLKSYMNRTCLVEPDDRTREQAARLRDLVQ</sequence>
<feature type="compositionally biased region" description="Basic and acidic residues" evidence="1">
    <location>
        <begin position="876"/>
        <end position="885"/>
    </location>
</feature>
<organism evidence="2 3">
    <name type="scientific">Perkinsus olseni</name>
    <name type="common">Perkinsus atlanticus</name>
    <dbReference type="NCBI Taxonomy" id="32597"/>
    <lineage>
        <taxon>Eukaryota</taxon>
        <taxon>Sar</taxon>
        <taxon>Alveolata</taxon>
        <taxon>Perkinsozoa</taxon>
        <taxon>Perkinsea</taxon>
        <taxon>Perkinsida</taxon>
        <taxon>Perkinsidae</taxon>
        <taxon>Perkinsus</taxon>
    </lineage>
</organism>
<feature type="region of interest" description="Disordered" evidence="1">
    <location>
        <begin position="176"/>
        <end position="203"/>
    </location>
</feature>
<dbReference type="OrthoDB" id="443404at2759"/>
<accession>A0A7J6LVY3</accession>
<protein>
    <submittedName>
        <fullName evidence="2">Uncharacterized protein</fullName>
    </submittedName>
</protein>
<dbReference type="Proteomes" id="UP000570595">
    <property type="component" value="Unassembled WGS sequence"/>
</dbReference>
<feature type="region of interest" description="Disordered" evidence="1">
    <location>
        <begin position="36"/>
        <end position="104"/>
    </location>
</feature>
<dbReference type="SUPFAM" id="SSF48371">
    <property type="entry name" value="ARM repeat"/>
    <property type="match status" value="1"/>
</dbReference>
<feature type="region of interest" description="Disordered" evidence="1">
    <location>
        <begin position="852"/>
        <end position="898"/>
    </location>
</feature>
<feature type="region of interest" description="Disordered" evidence="1">
    <location>
        <begin position="630"/>
        <end position="653"/>
    </location>
</feature>
<proteinExistence type="predicted"/>
<comment type="caution">
    <text evidence="2">The sequence shown here is derived from an EMBL/GenBank/DDBJ whole genome shotgun (WGS) entry which is preliminary data.</text>
</comment>
<gene>
    <name evidence="2" type="ORF">FOZ61_001675</name>
</gene>